<keyword evidence="8" id="KW-1185">Reference proteome</keyword>
<evidence type="ECO:0000256" key="1">
    <source>
        <dbReference type="ARBA" id="ARBA00002190"/>
    </source>
</evidence>
<evidence type="ECO:0000256" key="2">
    <source>
        <dbReference type="ARBA" id="ARBA00010961"/>
    </source>
</evidence>
<dbReference type="PANTHER" id="PTHR33217:SF8">
    <property type="entry name" value="MUTATOR FAMILY TRANSPOSASE"/>
    <property type="match status" value="1"/>
</dbReference>
<evidence type="ECO:0000256" key="6">
    <source>
        <dbReference type="RuleBase" id="RU365089"/>
    </source>
</evidence>
<dbReference type="EMBL" id="CP114052">
    <property type="protein sequence ID" value="WAW14935.1"/>
    <property type="molecule type" value="Genomic_DNA"/>
</dbReference>
<sequence length="67" mass="8076">MQNLDGVSEKWSEKYPNALKSWYTNWDCITPIFKFSPEIRRVIYTTNAIESLNAQFKRLNRDKRISY</sequence>
<dbReference type="Pfam" id="PF00872">
    <property type="entry name" value="Transposase_mut"/>
    <property type="match status" value="1"/>
</dbReference>
<evidence type="ECO:0000256" key="5">
    <source>
        <dbReference type="ARBA" id="ARBA00023172"/>
    </source>
</evidence>
<organism evidence="7 8">
    <name type="scientific">Peptostreptococcus equinus</name>
    <dbReference type="NCBI Taxonomy" id="3003601"/>
    <lineage>
        <taxon>Bacteria</taxon>
        <taxon>Bacillati</taxon>
        <taxon>Bacillota</taxon>
        <taxon>Clostridia</taxon>
        <taxon>Peptostreptococcales</taxon>
        <taxon>Peptostreptococcaceae</taxon>
        <taxon>Peptostreptococcus</taxon>
    </lineage>
</organism>
<name>A0ABY7JNH9_9FIRM</name>
<gene>
    <name evidence="7" type="ORF">O0R46_00105</name>
</gene>
<proteinExistence type="inferred from homology"/>
<accession>A0ABY7JNH9</accession>
<keyword evidence="4 6" id="KW-0238">DNA-binding</keyword>
<dbReference type="InterPro" id="IPR001207">
    <property type="entry name" value="Transposase_mutator"/>
</dbReference>
<protein>
    <recommendedName>
        <fullName evidence="6">Mutator family transposase</fullName>
    </recommendedName>
</protein>
<comment type="function">
    <text evidence="1 6">Required for the transposition of the insertion element.</text>
</comment>
<evidence type="ECO:0000256" key="4">
    <source>
        <dbReference type="ARBA" id="ARBA00023125"/>
    </source>
</evidence>
<keyword evidence="6" id="KW-0814">Transposable element</keyword>
<keyword evidence="3 6" id="KW-0815">Transposition</keyword>
<dbReference type="Proteomes" id="UP001164187">
    <property type="component" value="Chromosome"/>
</dbReference>
<keyword evidence="5 6" id="KW-0233">DNA recombination</keyword>
<comment type="similarity">
    <text evidence="2 6">Belongs to the transposase mutator family.</text>
</comment>
<evidence type="ECO:0000256" key="3">
    <source>
        <dbReference type="ARBA" id="ARBA00022578"/>
    </source>
</evidence>
<evidence type="ECO:0000313" key="8">
    <source>
        <dbReference type="Proteomes" id="UP001164187"/>
    </source>
</evidence>
<evidence type="ECO:0000313" key="7">
    <source>
        <dbReference type="EMBL" id="WAW14935.1"/>
    </source>
</evidence>
<dbReference type="PANTHER" id="PTHR33217">
    <property type="entry name" value="TRANSPOSASE FOR INSERTION SEQUENCE ELEMENT IS1081"/>
    <property type="match status" value="1"/>
</dbReference>
<reference evidence="7" key="1">
    <citation type="submission" date="2022-12" db="EMBL/GenBank/DDBJ databases">
        <title>Peptostreptococcus.</title>
        <authorList>
            <person name="Lee S.H."/>
        </authorList>
    </citation>
    <scope>NUCLEOTIDE SEQUENCE</scope>
    <source>
        <strain evidence="7">CBA3647</strain>
    </source>
</reference>